<accession>A0AAW1WYL2</accession>
<protein>
    <submittedName>
        <fullName evidence="1">Uncharacterized protein</fullName>
    </submittedName>
</protein>
<organism evidence="1 2">
    <name type="scientific">Rubus argutus</name>
    <name type="common">Southern blackberry</name>
    <dbReference type="NCBI Taxonomy" id="59490"/>
    <lineage>
        <taxon>Eukaryota</taxon>
        <taxon>Viridiplantae</taxon>
        <taxon>Streptophyta</taxon>
        <taxon>Embryophyta</taxon>
        <taxon>Tracheophyta</taxon>
        <taxon>Spermatophyta</taxon>
        <taxon>Magnoliopsida</taxon>
        <taxon>eudicotyledons</taxon>
        <taxon>Gunneridae</taxon>
        <taxon>Pentapetalae</taxon>
        <taxon>rosids</taxon>
        <taxon>fabids</taxon>
        <taxon>Rosales</taxon>
        <taxon>Rosaceae</taxon>
        <taxon>Rosoideae</taxon>
        <taxon>Rosoideae incertae sedis</taxon>
        <taxon>Rubus</taxon>
    </lineage>
</organism>
<keyword evidence="2" id="KW-1185">Reference proteome</keyword>
<dbReference type="EMBL" id="JBEDUW010000005">
    <property type="protein sequence ID" value="KAK9929686.1"/>
    <property type="molecule type" value="Genomic_DNA"/>
</dbReference>
<reference evidence="1 2" key="1">
    <citation type="journal article" date="2023" name="G3 (Bethesda)">
        <title>A chromosome-length genome assembly and annotation of blackberry (Rubus argutus, cv. 'Hillquist').</title>
        <authorList>
            <person name="Bruna T."/>
            <person name="Aryal R."/>
            <person name="Dudchenko O."/>
            <person name="Sargent D.J."/>
            <person name="Mead D."/>
            <person name="Buti M."/>
            <person name="Cavallini A."/>
            <person name="Hytonen T."/>
            <person name="Andres J."/>
            <person name="Pham M."/>
            <person name="Weisz D."/>
            <person name="Mascagni F."/>
            <person name="Usai G."/>
            <person name="Natali L."/>
            <person name="Bassil N."/>
            <person name="Fernandez G.E."/>
            <person name="Lomsadze A."/>
            <person name="Armour M."/>
            <person name="Olukolu B."/>
            <person name="Poorten T."/>
            <person name="Britton C."/>
            <person name="Davik J."/>
            <person name="Ashrafi H."/>
            <person name="Aiden E.L."/>
            <person name="Borodovsky M."/>
            <person name="Worthington M."/>
        </authorList>
    </citation>
    <scope>NUCLEOTIDE SEQUENCE [LARGE SCALE GENOMIC DNA]</scope>
    <source>
        <strain evidence="1">PI 553951</strain>
    </source>
</reference>
<name>A0AAW1WYL2_RUBAR</name>
<sequence>MPSFMVSLLARGSDSSSLLDHLKDLEGHHYPLPDFAKDYQKASQRLDILAEKLNESWFPSDDRTKRQRHIEVASDLQLAAALDLFRRSNWCGSPMYFLGGDERCMEVRSMDADLQKKWSEICDEEGVFSRLA</sequence>
<evidence type="ECO:0000313" key="1">
    <source>
        <dbReference type="EMBL" id="KAK9929686.1"/>
    </source>
</evidence>
<comment type="caution">
    <text evidence="1">The sequence shown here is derived from an EMBL/GenBank/DDBJ whole genome shotgun (WGS) entry which is preliminary data.</text>
</comment>
<proteinExistence type="predicted"/>
<gene>
    <name evidence="1" type="ORF">M0R45_026774</name>
</gene>
<evidence type="ECO:0000313" key="2">
    <source>
        <dbReference type="Proteomes" id="UP001457282"/>
    </source>
</evidence>
<dbReference type="AlphaFoldDB" id="A0AAW1WYL2"/>
<dbReference type="Proteomes" id="UP001457282">
    <property type="component" value="Unassembled WGS sequence"/>
</dbReference>